<dbReference type="PANTHER" id="PTHR34203:SF15">
    <property type="entry name" value="SLL1173 PROTEIN"/>
    <property type="match status" value="1"/>
</dbReference>
<dbReference type="InterPro" id="IPR006342">
    <property type="entry name" value="FkbM_mtfrase"/>
</dbReference>
<name>A0A2K8U2X3_9GAMM</name>
<keyword evidence="3" id="KW-1185">Reference proteome</keyword>
<evidence type="ECO:0000313" key="2">
    <source>
        <dbReference type="EMBL" id="AUB79934.1"/>
    </source>
</evidence>
<evidence type="ECO:0000259" key="1">
    <source>
        <dbReference type="Pfam" id="PF05050"/>
    </source>
</evidence>
<sequence length="404" mass="43711">MQHPSTSASWGSNGPPRTTRLAAHPACCRCVFVRRCRPYRAHGKRQAVVFGSVAHGRAGLGPAPDLHSALVRDSESHAGGSLAAAAPNEIPSMNTPPATLRRPAVGVIPLWRTLAFLASHPLNRGHIVRAFSRYLRWQLAIRLLPGAAVVPFVGSSKLLVRRGMTGATGNIYAGLHEPQDMAFAALCLRPGDVFVDVGANVGAYTVLVTTFARAVAIAIEPNPQAMATLKMNLCLNRIVDQVECHTCAVGAGEEIARMTTDLDTMNHLVTNDTHGNEHLAQIPLRSLDQILGNRSATLIKLDVEGYELPALEGATRTLGAAPLLAVVLELNGSGARYRRTDQEVHELMCARGFRPFAFGLFDRRLSPLQDWRHDVGNTLYVRDPAAVLERLASAPPLPVLHHWL</sequence>
<dbReference type="InterPro" id="IPR052514">
    <property type="entry name" value="SAM-dependent_MTase"/>
</dbReference>
<dbReference type="SUPFAM" id="SSF53335">
    <property type="entry name" value="S-adenosyl-L-methionine-dependent methyltransferases"/>
    <property type="match status" value="1"/>
</dbReference>
<dbReference type="KEGG" id="tsy:THSYN_02445"/>
<accession>A0A2K8U2X3</accession>
<dbReference type="PANTHER" id="PTHR34203">
    <property type="entry name" value="METHYLTRANSFERASE, FKBM FAMILY PROTEIN"/>
    <property type="match status" value="1"/>
</dbReference>
<gene>
    <name evidence="2" type="ORF">THSYN_02445</name>
</gene>
<dbReference type="NCBIfam" id="TIGR01444">
    <property type="entry name" value="fkbM_fam"/>
    <property type="match status" value="1"/>
</dbReference>
<protein>
    <recommendedName>
        <fullName evidence="1">Methyltransferase FkbM domain-containing protein</fullName>
    </recommendedName>
</protein>
<proteinExistence type="predicted"/>
<dbReference type="EMBL" id="CP020370">
    <property type="protein sequence ID" value="AUB79934.1"/>
    <property type="molecule type" value="Genomic_DNA"/>
</dbReference>
<dbReference type="InterPro" id="IPR029063">
    <property type="entry name" value="SAM-dependent_MTases_sf"/>
</dbReference>
<dbReference type="AlphaFoldDB" id="A0A2K8U2X3"/>
<dbReference type="Pfam" id="PF05050">
    <property type="entry name" value="Methyltransf_21"/>
    <property type="match status" value="1"/>
</dbReference>
<dbReference type="Proteomes" id="UP000232638">
    <property type="component" value="Chromosome"/>
</dbReference>
<dbReference type="Gene3D" id="3.40.50.150">
    <property type="entry name" value="Vaccinia Virus protein VP39"/>
    <property type="match status" value="1"/>
</dbReference>
<organism evidence="2 3">
    <name type="scientific">Candidatus Thiodictyon syntrophicum</name>
    <dbReference type="NCBI Taxonomy" id="1166950"/>
    <lineage>
        <taxon>Bacteria</taxon>
        <taxon>Pseudomonadati</taxon>
        <taxon>Pseudomonadota</taxon>
        <taxon>Gammaproteobacteria</taxon>
        <taxon>Chromatiales</taxon>
        <taxon>Chromatiaceae</taxon>
        <taxon>Thiodictyon</taxon>
    </lineage>
</organism>
<reference evidence="2 3" key="1">
    <citation type="submission" date="2017-03" db="EMBL/GenBank/DDBJ databases">
        <title>Complete genome sequence of Candidatus 'Thiodictyon syntrophicum' sp. nov. strain Cad16T, a photolithoautotroph purple sulfur bacterium isolated from an alpine meromictic lake.</title>
        <authorList>
            <person name="Luedin S.M."/>
            <person name="Pothier J.F."/>
            <person name="Danza F."/>
            <person name="Storelli N."/>
            <person name="Wittwer M."/>
            <person name="Tonolla M."/>
        </authorList>
    </citation>
    <scope>NUCLEOTIDE SEQUENCE [LARGE SCALE GENOMIC DNA]</scope>
    <source>
        <strain evidence="2 3">Cad16T</strain>
    </source>
</reference>
<feature type="domain" description="Methyltransferase FkbM" evidence="1">
    <location>
        <begin position="196"/>
        <end position="354"/>
    </location>
</feature>
<evidence type="ECO:0000313" key="3">
    <source>
        <dbReference type="Proteomes" id="UP000232638"/>
    </source>
</evidence>